<dbReference type="EMBL" id="CM042885">
    <property type="protein sequence ID" value="KAI4367365.1"/>
    <property type="molecule type" value="Genomic_DNA"/>
</dbReference>
<protein>
    <submittedName>
        <fullName evidence="1">Uncharacterized protein</fullName>
    </submittedName>
</protein>
<gene>
    <name evidence="1" type="ORF">MLD38_023110</name>
</gene>
<sequence length="145" mass="16096">MISSKTLLQLARKWKMVAAIGRKRITFSRTRSKKEAGYTEESPVARKGHFTVNSTNGTRFEVPLSYLSKGVIRELLAIAEDHFGIPVEGPIVLPLDAASMEYLMSMIRRGLALEQEKALLLSFARCSNYISADMAPACRQISVCS</sequence>
<evidence type="ECO:0000313" key="2">
    <source>
        <dbReference type="Proteomes" id="UP001057402"/>
    </source>
</evidence>
<accession>A0ACB9QLM4</accession>
<comment type="caution">
    <text evidence="1">The sequence shown here is derived from an EMBL/GenBank/DDBJ whole genome shotgun (WGS) entry which is preliminary data.</text>
</comment>
<name>A0ACB9QLM4_9MYRT</name>
<proteinExistence type="predicted"/>
<evidence type="ECO:0000313" key="1">
    <source>
        <dbReference type="EMBL" id="KAI4367365.1"/>
    </source>
</evidence>
<organism evidence="1 2">
    <name type="scientific">Melastoma candidum</name>
    <dbReference type="NCBI Taxonomy" id="119954"/>
    <lineage>
        <taxon>Eukaryota</taxon>
        <taxon>Viridiplantae</taxon>
        <taxon>Streptophyta</taxon>
        <taxon>Embryophyta</taxon>
        <taxon>Tracheophyta</taxon>
        <taxon>Spermatophyta</taxon>
        <taxon>Magnoliopsida</taxon>
        <taxon>eudicotyledons</taxon>
        <taxon>Gunneridae</taxon>
        <taxon>Pentapetalae</taxon>
        <taxon>rosids</taxon>
        <taxon>malvids</taxon>
        <taxon>Myrtales</taxon>
        <taxon>Melastomataceae</taxon>
        <taxon>Melastomatoideae</taxon>
        <taxon>Melastomateae</taxon>
        <taxon>Melastoma</taxon>
    </lineage>
</organism>
<reference evidence="2" key="1">
    <citation type="journal article" date="2023" name="Front. Plant Sci.">
        <title>Chromosomal-level genome assembly of Melastoma candidum provides insights into trichome evolution.</title>
        <authorList>
            <person name="Zhong Y."/>
            <person name="Wu W."/>
            <person name="Sun C."/>
            <person name="Zou P."/>
            <person name="Liu Y."/>
            <person name="Dai S."/>
            <person name="Zhou R."/>
        </authorList>
    </citation>
    <scope>NUCLEOTIDE SEQUENCE [LARGE SCALE GENOMIC DNA]</scope>
</reference>
<dbReference type="Proteomes" id="UP001057402">
    <property type="component" value="Chromosome 6"/>
</dbReference>
<keyword evidence="2" id="KW-1185">Reference proteome</keyword>